<evidence type="ECO:0000256" key="6">
    <source>
        <dbReference type="ARBA" id="ARBA00023033"/>
    </source>
</evidence>
<name>A0A0P6YFU4_9CHLR</name>
<dbReference type="Gene3D" id="1.10.630.10">
    <property type="entry name" value="Cytochrome P450"/>
    <property type="match status" value="1"/>
</dbReference>
<keyword evidence="5 7" id="KW-0408">Iron</keyword>
<sequence length="454" mass="52220">MPTAVRSMPHRRSRLALDIALEVKRQGTLQFFESTWRRYGDLAHLQLGTQDMFLIVHPEHVKRVLVEQRDTYSKKASYEGVRKLLLGDGLVASTGSLWRRQRKLMAPFFTPRSIETYLPIMLDDGVWFRERWTAAAKQGQPLDILTEMSVLTASIILKSMFSLEADETIAWVKHAVETMIGFASSRQMNPLHAPLWMPTPKNRAYLAARKRVNDYIQGIIAERQRQAPEQWPNDLLTRMMQARDEETGEPMSTILLRDEAITVFFAGHETTARTLSFLWYALANNPEVAERMQAEIDRVLGDNPPTLEMLKQLPYTLQVIKETLRLYPAAPMYARDAVATDEFAGIKVPIGARMTVMPYLTHRHPDFWDDPLRFDPDRWLPEREAQRHPFAYHPFAAGQRICIGNNFSLFESHVIVAMLARHFALRNVPGHSPQIWMDGTLGSRNGLPMFITQR</sequence>
<evidence type="ECO:0000256" key="2">
    <source>
        <dbReference type="ARBA" id="ARBA00022617"/>
    </source>
</evidence>
<keyword evidence="4" id="KW-0560">Oxidoreductase</keyword>
<dbReference type="OrthoDB" id="140159at2"/>
<dbReference type="SUPFAM" id="SSF48264">
    <property type="entry name" value="Cytochrome P450"/>
    <property type="match status" value="1"/>
</dbReference>
<dbReference type="PRINTS" id="PR00463">
    <property type="entry name" value="EP450I"/>
</dbReference>
<evidence type="ECO:0000256" key="5">
    <source>
        <dbReference type="ARBA" id="ARBA00023004"/>
    </source>
</evidence>
<evidence type="ECO:0000256" key="1">
    <source>
        <dbReference type="ARBA" id="ARBA00010617"/>
    </source>
</evidence>
<evidence type="ECO:0000313" key="9">
    <source>
        <dbReference type="Proteomes" id="UP000050277"/>
    </source>
</evidence>
<dbReference type="InterPro" id="IPR001128">
    <property type="entry name" value="Cyt_P450"/>
</dbReference>
<dbReference type="EMBL" id="LGKP01000008">
    <property type="protein sequence ID" value="KPL91052.1"/>
    <property type="molecule type" value="Genomic_DNA"/>
</dbReference>
<protein>
    <submittedName>
        <fullName evidence="8">Cytochrome P450</fullName>
    </submittedName>
</protein>
<organism evidence="8 9">
    <name type="scientific">Herpetosiphon geysericola</name>
    <dbReference type="NCBI Taxonomy" id="70996"/>
    <lineage>
        <taxon>Bacteria</taxon>
        <taxon>Bacillati</taxon>
        <taxon>Chloroflexota</taxon>
        <taxon>Chloroflexia</taxon>
        <taxon>Herpetosiphonales</taxon>
        <taxon>Herpetosiphonaceae</taxon>
        <taxon>Herpetosiphon</taxon>
    </lineage>
</organism>
<feature type="binding site" description="axial binding residue" evidence="7">
    <location>
        <position position="402"/>
    </location>
    <ligand>
        <name>heme</name>
        <dbReference type="ChEBI" id="CHEBI:30413"/>
    </ligand>
    <ligandPart>
        <name>Fe</name>
        <dbReference type="ChEBI" id="CHEBI:18248"/>
    </ligandPart>
</feature>
<dbReference type="GO" id="GO:0004497">
    <property type="term" value="F:monooxygenase activity"/>
    <property type="evidence" value="ECO:0007669"/>
    <property type="project" value="UniProtKB-KW"/>
</dbReference>
<dbReference type="Pfam" id="PF00067">
    <property type="entry name" value="p450"/>
    <property type="match status" value="1"/>
</dbReference>
<dbReference type="GO" id="GO:0016705">
    <property type="term" value="F:oxidoreductase activity, acting on paired donors, with incorporation or reduction of molecular oxygen"/>
    <property type="evidence" value="ECO:0007669"/>
    <property type="project" value="InterPro"/>
</dbReference>
<comment type="similarity">
    <text evidence="1">Belongs to the cytochrome P450 family.</text>
</comment>
<dbReference type="PRINTS" id="PR00385">
    <property type="entry name" value="P450"/>
</dbReference>
<comment type="caution">
    <text evidence="8">The sequence shown here is derived from an EMBL/GenBank/DDBJ whole genome shotgun (WGS) entry which is preliminary data.</text>
</comment>
<gene>
    <name evidence="8" type="ORF">SE18_04710</name>
</gene>
<evidence type="ECO:0000256" key="7">
    <source>
        <dbReference type="PIRSR" id="PIRSR602401-1"/>
    </source>
</evidence>
<keyword evidence="9" id="KW-1185">Reference proteome</keyword>
<keyword evidence="2 7" id="KW-0349">Heme</keyword>
<dbReference type="Proteomes" id="UP000050277">
    <property type="component" value="Unassembled WGS sequence"/>
</dbReference>
<dbReference type="RefSeq" id="WP_054533261.1">
    <property type="nucleotide sequence ID" value="NZ_LGKP01000008.1"/>
</dbReference>
<reference evidence="8 9" key="1">
    <citation type="submission" date="2015-07" db="EMBL/GenBank/DDBJ databases">
        <title>Whole genome sequence of Herpetosiphon geysericola DSM 7119.</title>
        <authorList>
            <person name="Hemp J."/>
            <person name="Ward L.M."/>
            <person name="Pace L.A."/>
            <person name="Fischer W.W."/>
        </authorList>
    </citation>
    <scope>NUCLEOTIDE SEQUENCE [LARGE SCALE GENOMIC DNA]</scope>
    <source>
        <strain evidence="8 9">DSM 7119</strain>
    </source>
</reference>
<dbReference type="PANTHER" id="PTHR24291:SF50">
    <property type="entry name" value="BIFUNCTIONAL ALBAFLAVENONE MONOOXYGENASE_TERPENE SYNTHASE"/>
    <property type="match status" value="1"/>
</dbReference>
<evidence type="ECO:0000256" key="4">
    <source>
        <dbReference type="ARBA" id="ARBA00023002"/>
    </source>
</evidence>
<comment type="cofactor">
    <cofactor evidence="7">
        <name>heme</name>
        <dbReference type="ChEBI" id="CHEBI:30413"/>
    </cofactor>
</comment>
<dbReference type="GO" id="GO:0005506">
    <property type="term" value="F:iron ion binding"/>
    <property type="evidence" value="ECO:0007669"/>
    <property type="project" value="InterPro"/>
</dbReference>
<keyword evidence="6" id="KW-0503">Monooxygenase</keyword>
<dbReference type="CDD" id="cd20620">
    <property type="entry name" value="CYP132-like"/>
    <property type="match status" value="1"/>
</dbReference>
<dbReference type="InterPro" id="IPR036396">
    <property type="entry name" value="Cyt_P450_sf"/>
</dbReference>
<dbReference type="STRING" id="70996.SE18_04710"/>
<dbReference type="InterPro" id="IPR050196">
    <property type="entry name" value="Cytochrome_P450_Monoox"/>
</dbReference>
<dbReference type="InterPro" id="IPR002401">
    <property type="entry name" value="Cyt_P450_E_grp-I"/>
</dbReference>
<dbReference type="AlphaFoldDB" id="A0A0P6YFU4"/>
<evidence type="ECO:0000256" key="3">
    <source>
        <dbReference type="ARBA" id="ARBA00022723"/>
    </source>
</evidence>
<keyword evidence="3 7" id="KW-0479">Metal-binding</keyword>
<proteinExistence type="inferred from homology"/>
<evidence type="ECO:0000313" key="8">
    <source>
        <dbReference type="EMBL" id="KPL91052.1"/>
    </source>
</evidence>
<accession>A0A0P6YFU4</accession>
<dbReference type="PANTHER" id="PTHR24291">
    <property type="entry name" value="CYTOCHROME P450 FAMILY 4"/>
    <property type="match status" value="1"/>
</dbReference>
<dbReference type="GO" id="GO:0020037">
    <property type="term" value="F:heme binding"/>
    <property type="evidence" value="ECO:0007669"/>
    <property type="project" value="InterPro"/>
</dbReference>